<dbReference type="EMBL" id="FMYE01000036">
    <property type="protein sequence ID" value="SDB78218.1"/>
    <property type="molecule type" value="Genomic_DNA"/>
</dbReference>
<evidence type="ECO:0000313" key="3">
    <source>
        <dbReference type="Proteomes" id="UP000183670"/>
    </source>
</evidence>
<sequence length="298" mass="34098">MKYFPCLLIFHKKKVNFAKNHFKYELINLLGCLSLQGTKFCTDMKKNLLLAFVLCFSYGFSYSHSFNNPTNLTTKMQNFEMDSFTTQNGKSLKITFFRHASLLLEYAGQKIFVDPVSDYADYTQQPKADFILITHEHGDHFDTKAIAAIETSGTRIIANPNCRKMLNRGQEMKNSDVLQLADDMKLEAVPAYNTTPGRDKFHPKGRDNGYILTLGGTRIYIAGDTEDIPELNQMKDIDIAFLPVNQPYTMTPEQAIRATQIIKPHILYPYHYGNTDINKVKEGLKNEKTTEVRIRALQ</sequence>
<proteinExistence type="predicted"/>
<organism evidence="2 3">
    <name type="scientific">Bacteroides ovatus</name>
    <dbReference type="NCBI Taxonomy" id="28116"/>
    <lineage>
        <taxon>Bacteria</taxon>
        <taxon>Pseudomonadati</taxon>
        <taxon>Bacteroidota</taxon>
        <taxon>Bacteroidia</taxon>
        <taxon>Bacteroidales</taxon>
        <taxon>Bacteroidaceae</taxon>
        <taxon>Bacteroides</taxon>
    </lineage>
</organism>
<dbReference type="Proteomes" id="UP000183670">
    <property type="component" value="Unassembled WGS sequence"/>
</dbReference>
<dbReference type="InterPro" id="IPR001279">
    <property type="entry name" value="Metallo-B-lactamas"/>
</dbReference>
<accession>A0A1G6G8A5</accession>
<name>A0A1G6G8A5_BACOV</name>
<dbReference type="Gene3D" id="3.60.15.10">
    <property type="entry name" value="Ribonuclease Z/Hydroxyacylglutathione hydrolase-like"/>
    <property type="match status" value="1"/>
</dbReference>
<dbReference type="PANTHER" id="PTHR43546:SF3">
    <property type="entry name" value="UPF0173 METAL-DEPENDENT HYDROLASE MJ1163"/>
    <property type="match status" value="1"/>
</dbReference>
<evidence type="ECO:0000313" key="2">
    <source>
        <dbReference type="EMBL" id="SDB78218.1"/>
    </source>
</evidence>
<feature type="domain" description="Metallo-beta-lactamase" evidence="1">
    <location>
        <begin position="98"/>
        <end position="271"/>
    </location>
</feature>
<dbReference type="SMART" id="SM00849">
    <property type="entry name" value="Lactamase_B"/>
    <property type="match status" value="1"/>
</dbReference>
<reference evidence="2 3" key="1">
    <citation type="submission" date="2016-10" db="EMBL/GenBank/DDBJ databases">
        <authorList>
            <person name="de Groot N.N."/>
        </authorList>
    </citation>
    <scope>NUCLEOTIDE SEQUENCE [LARGE SCALE GENOMIC DNA]</scope>
    <source>
        <strain evidence="2 3">NLAE-zl-C500</strain>
    </source>
</reference>
<dbReference type="InterPro" id="IPR036866">
    <property type="entry name" value="RibonucZ/Hydroxyglut_hydro"/>
</dbReference>
<gene>
    <name evidence="2" type="ORF">SAMN05192581_103634</name>
</gene>
<protein>
    <submittedName>
        <fullName evidence="2">L-ascorbate metabolism protein UlaG, beta-lactamase superfamily</fullName>
    </submittedName>
</protein>
<evidence type="ECO:0000259" key="1">
    <source>
        <dbReference type="SMART" id="SM00849"/>
    </source>
</evidence>
<dbReference type="AlphaFoldDB" id="A0A1G6G8A5"/>
<dbReference type="SUPFAM" id="SSF56281">
    <property type="entry name" value="Metallo-hydrolase/oxidoreductase"/>
    <property type="match status" value="1"/>
</dbReference>
<dbReference type="InterPro" id="IPR050114">
    <property type="entry name" value="UPF0173_UPF0282_UlaG_hydrolase"/>
</dbReference>
<dbReference type="Pfam" id="PF13483">
    <property type="entry name" value="Lactamase_B_3"/>
    <property type="match status" value="1"/>
</dbReference>
<dbReference type="RefSeq" id="WP_074559084.1">
    <property type="nucleotide sequence ID" value="NZ_FMYE01000036.1"/>
</dbReference>
<dbReference type="PANTHER" id="PTHR43546">
    <property type="entry name" value="UPF0173 METAL-DEPENDENT HYDROLASE MJ1163-RELATED"/>
    <property type="match status" value="1"/>
</dbReference>